<keyword evidence="3" id="KW-1185">Reference proteome</keyword>
<dbReference type="RefSeq" id="WP_106586378.1">
    <property type="nucleotide sequence ID" value="NZ_PYGA01000029.1"/>
</dbReference>
<dbReference type="Proteomes" id="UP000240542">
    <property type="component" value="Unassembled WGS sequence"/>
</dbReference>
<organism evidence="2 3">
    <name type="scientific">Murinocardiopsis flavida</name>
    <dbReference type="NCBI Taxonomy" id="645275"/>
    <lineage>
        <taxon>Bacteria</taxon>
        <taxon>Bacillati</taxon>
        <taxon>Actinomycetota</taxon>
        <taxon>Actinomycetes</taxon>
        <taxon>Streptosporangiales</taxon>
        <taxon>Nocardiopsidaceae</taxon>
        <taxon>Murinocardiopsis</taxon>
    </lineage>
</organism>
<sequence length="146" mass="15440">MTGQGVETPHERAVVCTAHRQGRRWYATASDLGVHTHGRTLTEIAGLVADAAALALDTAPEEITVEVVPVSAELDAVAQTRSAAAHAQTAAVRKLRSQGVTWPDVARSVGVPQHRARALARRESQEEVDDAKAPVSEPVVGEPRSA</sequence>
<dbReference type="AlphaFoldDB" id="A0A2P8CUU8"/>
<evidence type="ECO:0000313" key="2">
    <source>
        <dbReference type="EMBL" id="PSK88719.1"/>
    </source>
</evidence>
<gene>
    <name evidence="2" type="ORF">CLV63_1295</name>
</gene>
<evidence type="ECO:0000256" key="1">
    <source>
        <dbReference type="SAM" id="MobiDB-lite"/>
    </source>
</evidence>
<dbReference type="InterPro" id="IPR035069">
    <property type="entry name" value="TTHA1013/TTHA0281-like"/>
</dbReference>
<proteinExistence type="predicted"/>
<name>A0A2P8CUU8_9ACTN</name>
<dbReference type="SUPFAM" id="SSF143100">
    <property type="entry name" value="TTHA1013/TTHA0281-like"/>
    <property type="match status" value="1"/>
</dbReference>
<protein>
    <submittedName>
        <fullName evidence="2">Uncharacterized protein</fullName>
    </submittedName>
</protein>
<feature type="region of interest" description="Disordered" evidence="1">
    <location>
        <begin position="116"/>
        <end position="146"/>
    </location>
</feature>
<accession>A0A2P8CUU8</accession>
<comment type="caution">
    <text evidence="2">The sequence shown here is derived from an EMBL/GenBank/DDBJ whole genome shotgun (WGS) entry which is preliminary data.</text>
</comment>
<dbReference type="EMBL" id="PYGA01000029">
    <property type="protein sequence ID" value="PSK88719.1"/>
    <property type="molecule type" value="Genomic_DNA"/>
</dbReference>
<evidence type="ECO:0000313" key="3">
    <source>
        <dbReference type="Proteomes" id="UP000240542"/>
    </source>
</evidence>
<reference evidence="2 3" key="1">
    <citation type="submission" date="2018-03" db="EMBL/GenBank/DDBJ databases">
        <title>Genomic Encyclopedia of Archaeal and Bacterial Type Strains, Phase II (KMG-II): from individual species to whole genera.</title>
        <authorList>
            <person name="Goeker M."/>
        </authorList>
    </citation>
    <scope>NUCLEOTIDE SEQUENCE [LARGE SCALE GENOMIC DNA]</scope>
    <source>
        <strain evidence="2 3">DSM 45312</strain>
    </source>
</reference>